<dbReference type="Proteomes" id="UP000794436">
    <property type="component" value="Unassembled WGS sequence"/>
</dbReference>
<dbReference type="AlphaFoldDB" id="A0A8K1CAK5"/>
<dbReference type="EMBL" id="SPLM01000109">
    <property type="protein sequence ID" value="TMW59300.1"/>
    <property type="molecule type" value="Genomic_DNA"/>
</dbReference>
<comment type="caution">
    <text evidence="2">The sequence shown here is derived from an EMBL/GenBank/DDBJ whole genome shotgun (WGS) entry which is preliminary data.</text>
</comment>
<dbReference type="InterPro" id="IPR051681">
    <property type="entry name" value="Ser/Thr_Kinases-Pseudokinases"/>
</dbReference>
<protein>
    <recommendedName>
        <fullName evidence="1">Protein kinase domain-containing protein</fullName>
    </recommendedName>
</protein>
<evidence type="ECO:0000313" key="3">
    <source>
        <dbReference type="Proteomes" id="UP000794436"/>
    </source>
</evidence>
<evidence type="ECO:0000259" key="1">
    <source>
        <dbReference type="PROSITE" id="PS50011"/>
    </source>
</evidence>
<dbReference type="OrthoDB" id="4062651at2759"/>
<dbReference type="GO" id="GO:0004674">
    <property type="term" value="F:protein serine/threonine kinase activity"/>
    <property type="evidence" value="ECO:0007669"/>
    <property type="project" value="TreeGrafter"/>
</dbReference>
<feature type="domain" description="Protein kinase" evidence="1">
    <location>
        <begin position="405"/>
        <end position="669"/>
    </location>
</feature>
<sequence>MRMRFMYNTAKGMAYLHHFERPILHRDLRSPNLLVDQNYTTKIELHHQDLGFRSRACQAHVQAMTGDGGTVQWMSPEVLGNQKYTEKADVFSFGIIIWEIMTGECPYDVRNRLKDTMEARHEDQAQRPVDTQASMDTLTTTLLELSGVANAEALEPFPSSDTPQETRYELAIDAMPTGQVPVAAKTAFRDVEPAFESTVDAKDTIRLVRDAVLTHTISCTCYSDWTIEALGLVLAEEVVFSVAFTHTEATESVRVAFHLLQGDSMHFLDVVDNIQRQCRSINKQLSNIPDAEQSSLLSKWTARNKLNINAMVLNENTLRELLEDISLDTLHPRIRENYAQQLKDACLYKANCEILRLSLSDELLGALLRMLRDPNETTVRYGLFILLQYSEEAELWSRLIDVEVTEQRRALASSVSRQVYLGQYEERLVAIRSLLPAHMRETRHIKIFCDDIRLMTSLEHPKIAAFIGVSWDTLHNLSVIAEYMEGGALNHILYETDRPLSWSKEKLSIATDVIEALIYLHTMQPTIIHRELWSKNVLLASEGEAKLNLFKISQNRMREEAMTLAIPNSLLWMAPEVIMGEAYVEKADIYSFGVLLSELDTRQVPFSSLRDDSGERLQPFRILQMVAMKRLQVELSAECPSELKALAQQCMAFKPDNRPTAMQVAHMLRSRVAPSLLTS</sequence>
<dbReference type="SUPFAM" id="SSF56112">
    <property type="entry name" value="Protein kinase-like (PK-like)"/>
    <property type="match status" value="2"/>
</dbReference>
<organism evidence="2 3">
    <name type="scientific">Pythium oligandrum</name>
    <name type="common">Mycoparasitic fungus</name>
    <dbReference type="NCBI Taxonomy" id="41045"/>
    <lineage>
        <taxon>Eukaryota</taxon>
        <taxon>Sar</taxon>
        <taxon>Stramenopiles</taxon>
        <taxon>Oomycota</taxon>
        <taxon>Peronosporomycetes</taxon>
        <taxon>Pythiales</taxon>
        <taxon>Pythiaceae</taxon>
        <taxon>Pythium</taxon>
    </lineage>
</organism>
<dbReference type="InterPro" id="IPR001245">
    <property type="entry name" value="Ser-Thr/Tyr_kinase_cat_dom"/>
</dbReference>
<name>A0A8K1CAK5_PYTOL</name>
<dbReference type="GO" id="GO:0004713">
    <property type="term" value="F:protein tyrosine kinase activity"/>
    <property type="evidence" value="ECO:0007669"/>
    <property type="project" value="InterPro"/>
</dbReference>
<dbReference type="Gene3D" id="3.30.200.20">
    <property type="entry name" value="Phosphorylase Kinase, domain 1"/>
    <property type="match status" value="1"/>
</dbReference>
<dbReference type="Gene3D" id="1.10.510.10">
    <property type="entry name" value="Transferase(Phosphotransferase) domain 1"/>
    <property type="match status" value="2"/>
</dbReference>
<dbReference type="InterPro" id="IPR011009">
    <property type="entry name" value="Kinase-like_dom_sf"/>
</dbReference>
<dbReference type="GO" id="GO:0005524">
    <property type="term" value="F:ATP binding"/>
    <property type="evidence" value="ECO:0007669"/>
    <property type="project" value="InterPro"/>
</dbReference>
<dbReference type="InterPro" id="IPR020635">
    <property type="entry name" value="Tyr_kinase_cat_dom"/>
</dbReference>
<dbReference type="Pfam" id="PF07714">
    <property type="entry name" value="PK_Tyr_Ser-Thr"/>
    <property type="match status" value="2"/>
</dbReference>
<dbReference type="PANTHER" id="PTHR44329">
    <property type="entry name" value="SERINE/THREONINE-PROTEIN KINASE TNNI3K-RELATED"/>
    <property type="match status" value="1"/>
</dbReference>
<dbReference type="SMART" id="SM00219">
    <property type="entry name" value="TyrKc"/>
    <property type="match status" value="1"/>
</dbReference>
<keyword evidence="3" id="KW-1185">Reference proteome</keyword>
<dbReference type="InterPro" id="IPR000719">
    <property type="entry name" value="Prot_kinase_dom"/>
</dbReference>
<dbReference type="PROSITE" id="PS50011">
    <property type="entry name" value="PROTEIN_KINASE_DOM"/>
    <property type="match status" value="2"/>
</dbReference>
<evidence type="ECO:0000313" key="2">
    <source>
        <dbReference type="EMBL" id="TMW59300.1"/>
    </source>
</evidence>
<dbReference type="PANTHER" id="PTHR44329:SF214">
    <property type="entry name" value="PROTEIN KINASE DOMAIN-CONTAINING PROTEIN"/>
    <property type="match status" value="1"/>
</dbReference>
<feature type="domain" description="Protein kinase" evidence="1">
    <location>
        <begin position="1"/>
        <end position="218"/>
    </location>
</feature>
<accession>A0A8K1CAK5</accession>
<reference evidence="2" key="1">
    <citation type="submission" date="2019-03" db="EMBL/GenBank/DDBJ databases">
        <title>Long read genome sequence of the mycoparasitic Pythium oligandrum ATCC 38472 isolated from sugarbeet rhizosphere.</title>
        <authorList>
            <person name="Gaulin E."/>
        </authorList>
    </citation>
    <scope>NUCLEOTIDE SEQUENCE</scope>
    <source>
        <strain evidence="2">ATCC 38472_TT</strain>
    </source>
</reference>
<gene>
    <name evidence="2" type="ORF">Poli38472_004369</name>
</gene>
<proteinExistence type="predicted"/>